<keyword evidence="1" id="KW-0472">Membrane</keyword>
<protein>
    <submittedName>
        <fullName evidence="2">Uncharacterized protein</fullName>
    </submittedName>
</protein>
<dbReference type="AlphaFoldDB" id="A0AAN4YZ43"/>
<feature type="transmembrane region" description="Helical" evidence="1">
    <location>
        <begin position="34"/>
        <end position="57"/>
    </location>
</feature>
<keyword evidence="1" id="KW-1133">Transmembrane helix</keyword>
<comment type="caution">
    <text evidence="2">The sequence shown here is derived from an EMBL/GenBank/DDBJ whole genome shotgun (WGS) entry which is preliminary data.</text>
</comment>
<feature type="non-terminal residue" evidence="2">
    <location>
        <position position="87"/>
    </location>
</feature>
<reference evidence="3" key="1">
    <citation type="submission" date="2022-10" db="EMBL/GenBank/DDBJ databases">
        <title>Genome assembly of Pristionchus species.</title>
        <authorList>
            <person name="Yoshida K."/>
            <person name="Sommer R.J."/>
        </authorList>
    </citation>
    <scope>NUCLEOTIDE SEQUENCE [LARGE SCALE GENOMIC DNA]</scope>
    <source>
        <strain evidence="3">RS5460</strain>
    </source>
</reference>
<evidence type="ECO:0000313" key="2">
    <source>
        <dbReference type="EMBL" id="GMR31522.1"/>
    </source>
</evidence>
<keyword evidence="1" id="KW-0812">Transmembrane</keyword>
<gene>
    <name evidence="2" type="ORF">PMAYCL1PPCAC_01717</name>
</gene>
<dbReference type="EMBL" id="BTRK01000001">
    <property type="protein sequence ID" value="GMR31522.1"/>
    <property type="molecule type" value="Genomic_DNA"/>
</dbReference>
<proteinExistence type="predicted"/>
<feature type="non-terminal residue" evidence="2">
    <location>
        <position position="1"/>
    </location>
</feature>
<dbReference type="Proteomes" id="UP001328107">
    <property type="component" value="Unassembled WGS sequence"/>
</dbReference>
<sequence length="87" mass="10063">QQVLMSFFYYLSPLYKSDDINTTKYSNSAIVREAILLSLSIVFTLAIFALVCVMAWLESDKRWDWGKSVFWGYFQFIGIGHSPVKPI</sequence>
<name>A0AAN4YZ43_9BILA</name>
<evidence type="ECO:0000313" key="3">
    <source>
        <dbReference type="Proteomes" id="UP001328107"/>
    </source>
</evidence>
<organism evidence="2 3">
    <name type="scientific">Pristionchus mayeri</name>
    <dbReference type="NCBI Taxonomy" id="1317129"/>
    <lineage>
        <taxon>Eukaryota</taxon>
        <taxon>Metazoa</taxon>
        <taxon>Ecdysozoa</taxon>
        <taxon>Nematoda</taxon>
        <taxon>Chromadorea</taxon>
        <taxon>Rhabditida</taxon>
        <taxon>Rhabditina</taxon>
        <taxon>Diplogasteromorpha</taxon>
        <taxon>Diplogasteroidea</taxon>
        <taxon>Neodiplogasteridae</taxon>
        <taxon>Pristionchus</taxon>
    </lineage>
</organism>
<accession>A0AAN4YZ43</accession>
<keyword evidence="3" id="KW-1185">Reference proteome</keyword>
<evidence type="ECO:0000256" key="1">
    <source>
        <dbReference type="SAM" id="Phobius"/>
    </source>
</evidence>